<gene>
    <name evidence="2" type="ORF">FQA47_005378</name>
</gene>
<proteinExistence type="predicted"/>
<dbReference type="AlphaFoldDB" id="A0A834CNH4"/>
<dbReference type="Proteomes" id="UP000646548">
    <property type="component" value="Unassembled WGS sequence"/>
</dbReference>
<feature type="compositionally biased region" description="Polar residues" evidence="1">
    <location>
        <begin position="123"/>
        <end position="132"/>
    </location>
</feature>
<organism evidence="2 3">
    <name type="scientific">Oryzias melastigma</name>
    <name type="common">Marine medaka</name>
    <dbReference type="NCBI Taxonomy" id="30732"/>
    <lineage>
        <taxon>Eukaryota</taxon>
        <taxon>Metazoa</taxon>
        <taxon>Chordata</taxon>
        <taxon>Craniata</taxon>
        <taxon>Vertebrata</taxon>
        <taxon>Euteleostomi</taxon>
        <taxon>Actinopterygii</taxon>
        <taxon>Neopterygii</taxon>
        <taxon>Teleostei</taxon>
        <taxon>Neoteleostei</taxon>
        <taxon>Acanthomorphata</taxon>
        <taxon>Ovalentaria</taxon>
        <taxon>Atherinomorphae</taxon>
        <taxon>Beloniformes</taxon>
        <taxon>Adrianichthyidae</taxon>
        <taxon>Oryziinae</taxon>
        <taxon>Oryzias</taxon>
    </lineage>
</organism>
<evidence type="ECO:0000256" key="1">
    <source>
        <dbReference type="SAM" id="MobiDB-lite"/>
    </source>
</evidence>
<reference evidence="2" key="1">
    <citation type="journal article" name="BMC Genomics">
        <title>Long-read sequencing and de novo genome assembly of marine medaka (Oryzias melastigma).</title>
        <authorList>
            <person name="Liang P."/>
            <person name="Saqib H.S.A."/>
            <person name="Ni X."/>
            <person name="Shen Y."/>
        </authorList>
    </citation>
    <scope>NUCLEOTIDE SEQUENCE</scope>
    <source>
        <strain evidence="2">Bigg-433</strain>
    </source>
</reference>
<feature type="region of interest" description="Disordered" evidence="1">
    <location>
        <begin position="53"/>
        <end position="132"/>
    </location>
</feature>
<sequence>MSDKHLSVFEVLLNKTTRQTTTTGTQRLRRQSSCSELTARQQVKPVHQSLLHTSAHVHTEHNSREGGGREQTEPGRKSLGINTSHDPPAPPPPVVVGELRDGTKEMRRQGKAITVEEEEGDVTTMTDSRLNQ</sequence>
<comment type="caution">
    <text evidence="2">The sequence shown here is derived from an EMBL/GenBank/DDBJ whole genome shotgun (WGS) entry which is preliminary data.</text>
</comment>
<evidence type="ECO:0000313" key="3">
    <source>
        <dbReference type="Proteomes" id="UP000646548"/>
    </source>
</evidence>
<evidence type="ECO:0000313" key="2">
    <source>
        <dbReference type="EMBL" id="KAF6732334.1"/>
    </source>
</evidence>
<dbReference type="EMBL" id="WKFB01000195">
    <property type="protein sequence ID" value="KAF6732334.1"/>
    <property type="molecule type" value="Genomic_DNA"/>
</dbReference>
<feature type="compositionally biased region" description="Basic and acidic residues" evidence="1">
    <location>
        <begin position="98"/>
        <end position="108"/>
    </location>
</feature>
<protein>
    <submittedName>
        <fullName evidence="2">Uncharacterized protein</fullName>
    </submittedName>
</protein>
<feature type="compositionally biased region" description="Basic and acidic residues" evidence="1">
    <location>
        <begin position="57"/>
        <end position="76"/>
    </location>
</feature>
<accession>A0A834CNH4</accession>
<name>A0A834CNH4_ORYME</name>